<dbReference type="SMART" id="SM00645">
    <property type="entry name" value="Pept_C1"/>
    <property type="match status" value="1"/>
</dbReference>
<name>A0A9P0PUB7_ACAOB</name>
<sequence length="235" mass="24939">GYVEIPAGDEKALEIAVGTVGPVSVGIDARRPTFQLYSDGIFDESTCNIGPDEVNRAVLVVAGLHFSSDFITLLLAVGWEAGNAVSITASLTVANGLFLKYPKKAASCSGLAGASEGHHYRKTGQLPDISVQNLIDCTEPYGNSGCNGGLMIPVYEYIEDNEGVGSEKSYPFEEKARECRFKRQNAQIPVGDEKALELAVGTVCPASVGIDAGRPTFQFYVDGIYDESTCSNGPD</sequence>
<organism evidence="3 4">
    <name type="scientific">Acanthoscelides obtectus</name>
    <name type="common">Bean weevil</name>
    <name type="synonym">Bruchus obtectus</name>
    <dbReference type="NCBI Taxonomy" id="200917"/>
    <lineage>
        <taxon>Eukaryota</taxon>
        <taxon>Metazoa</taxon>
        <taxon>Ecdysozoa</taxon>
        <taxon>Arthropoda</taxon>
        <taxon>Hexapoda</taxon>
        <taxon>Insecta</taxon>
        <taxon>Pterygota</taxon>
        <taxon>Neoptera</taxon>
        <taxon>Endopterygota</taxon>
        <taxon>Coleoptera</taxon>
        <taxon>Polyphaga</taxon>
        <taxon>Cucujiformia</taxon>
        <taxon>Chrysomeloidea</taxon>
        <taxon>Chrysomelidae</taxon>
        <taxon>Bruchinae</taxon>
        <taxon>Bruchini</taxon>
        <taxon>Acanthoscelides</taxon>
    </lineage>
</organism>
<feature type="non-terminal residue" evidence="3">
    <location>
        <position position="235"/>
    </location>
</feature>
<protein>
    <recommendedName>
        <fullName evidence="2">Peptidase C1A papain C-terminal domain-containing protein</fullName>
    </recommendedName>
</protein>
<dbReference type="Proteomes" id="UP001152888">
    <property type="component" value="Unassembled WGS sequence"/>
</dbReference>
<dbReference type="Gene3D" id="3.90.70.10">
    <property type="entry name" value="Cysteine proteinases"/>
    <property type="match status" value="2"/>
</dbReference>
<evidence type="ECO:0000313" key="3">
    <source>
        <dbReference type="EMBL" id="CAH1994065.1"/>
    </source>
</evidence>
<dbReference type="AlphaFoldDB" id="A0A9P0PUB7"/>
<dbReference type="OrthoDB" id="190265at2759"/>
<dbReference type="EMBL" id="CAKOFQ010007190">
    <property type="protein sequence ID" value="CAH1994065.1"/>
    <property type="molecule type" value="Genomic_DNA"/>
</dbReference>
<dbReference type="Pfam" id="PF00112">
    <property type="entry name" value="Peptidase_C1"/>
    <property type="match status" value="2"/>
</dbReference>
<evidence type="ECO:0000259" key="2">
    <source>
        <dbReference type="SMART" id="SM00645"/>
    </source>
</evidence>
<keyword evidence="4" id="KW-1185">Reference proteome</keyword>
<gene>
    <name evidence="3" type="ORF">ACAOBT_LOCUS21899</name>
</gene>
<reference evidence="3" key="1">
    <citation type="submission" date="2022-03" db="EMBL/GenBank/DDBJ databases">
        <authorList>
            <person name="Sayadi A."/>
        </authorList>
    </citation>
    <scope>NUCLEOTIDE SEQUENCE</scope>
</reference>
<evidence type="ECO:0000256" key="1">
    <source>
        <dbReference type="ARBA" id="ARBA00008455"/>
    </source>
</evidence>
<dbReference type="SUPFAM" id="SSF54001">
    <property type="entry name" value="Cysteine proteinases"/>
    <property type="match status" value="2"/>
</dbReference>
<evidence type="ECO:0000313" key="4">
    <source>
        <dbReference type="Proteomes" id="UP001152888"/>
    </source>
</evidence>
<dbReference type="InterPro" id="IPR013128">
    <property type="entry name" value="Peptidase_C1A"/>
</dbReference>
<feature type="domain" description="Peptidase C1A papain C-terminal" evidence="2">
    <location>
        <begin position="87"/>
        <end position="235"/>
    </location>
</feature>
<dbReference type="GO" id="GO:0008234">
    <property type="term" value="F:cysteine-type peptidase activity"/>
    <property type="evidence" value="ECO:0007669"/>
    <property type="project" value="InterPro"/>
</dbReference>
<dbReference type="InterPro" id="IPR000668">
    <property type="entry name" value="Peptidase_C1A_C"/>
</dbReference>
<dbReference type="InterPro" id="IPR038765">
    <property type="entry name" value="Papain-like_cys_pep_sf"/>
</dbReference>
<dbReference type="GO" id="GO:0006508">
    <property type="term" value="P:proteolysis"/>
    <property type="evidence" value="ECO:0007669"/>
    <property type="project" value="InterPro"/>
</dbReference>
<accession>A0A9P0PUB7</accession>
<proteinExistence type="inferred from homology"/>
<dbReference type="PANTHER" id="PTHR12411">
    <property type="entry name" value="CYSTEINE PROTEASE FAMILY C1-RELATED"/>
    <property type="match status" value="1"/>
</dbReference>
<comment type="similarity">
    <text evidence="1">Belongs to the peptidase C1 family.</text>
</comment>
<comment type="caution">
    <text evidence="3">The sequence shown here is derived from an EMBL/GenBank/DDBJ whole genome shotgun (WGS) entry which is preliminary data.</text>
</comment>